<evidence type="ECO:0000256" key="2">
    <source>
        <dbReference type="ARBA" id="ARBA00011062"/>
    </source>
</evidence>
<evidence type="ECO:0000256" key="7">
    <source>
        <dbReference type="ARBA" id="ARBA00022801"/>
    </source>
</evidence>
<dbReference type="PANTHER" id="PTHR30457">
    <property type="entry name" value="5'-NUCLEOTIDASE SURE"/>
    <property type="match status" value="1"/>
</dbReference>
<comment type="caution">
    <text evidence="10">The sequence shown here is derived from an EMBL/GenBank/DDBJ whole genome shotgun (WGS) entry which is preliminary data.</text>
</comment>
<keyword evidence="4" id="KW-0963">Cytoplasm</keyword>
<feature type="domain" description="Survival protein SurE-like phosphatase/nucleotidase" evidence="9">
    <location>
        <begin position="4"/>
        <end position="178"/>
    </location>
</feature>
<name>A0AA40SNW0_9MICO</name>
<protein>
    <recommendedName>
        <fullName evidence="3">5'-nucleotidase</fullName>
        <ecNumber evidence="3">3.1.3.5</ecNumber>
    </recommendedName>
</protein>
<gene>
    <name evidence="10" type="ORF">BKA10_001351</name>
</gene>
<evidence type="ECO:0000256" key="6">
    <source>
        <dbReference type="ARBA" id="ARBA00022741"/>
    </source>
</evidence>
<dbReference type="AlphaFoldDB" id="A0AA40SNW0"/>
<dbReference type="GO" id="GO:0004309">
    <property type="term" value="F:exopolyphosphatase activity"/>
    <property type="evidence" value="ECO:0007669"/>
    <property type="project" value="TreeGrafter"/>
</dbReference>
<dbReference type="InterPro" id="IPR002828">
    <property type="entry name" value="SurE-like_Pase/nucleotidase"/>
</dbReference>
<dbReference type="GO" id="GO:0000166">
    <property type="term" value="F:nucleotide binding"/>
    <property type="evidence" value="ECO:0007669"/>
    <property type="project" value="UniProtKB-KW"/>
</dbReference>
<dbReference type="EMBL" id="JACIFH010000001">
    <property type="protein sequence ID" value="MBB4139557.1"/>
    <property type="molecule type" value="Genomic_DNA"/>
</dbReference>
<dbReference type="PANTHER" id="PTHR30457:SF12">
    <property type="entry name" value="5'_3'-NUCLEOTIDASE SURE"/>
    <property type="match status" value="1"/>
</dbReference>
<evidence type="ECO:0000256" key="8">
    <source>
        <dbReference type="SAM" id="MobiDB-lite"/>
    </source>
</evidence>
<organism evidence="10 11">
    <name type="scientific">Microbacterium invictum</name>
    <dbReference type="NCBI Taxonomy" id="515415"/>
    <lineage>
        <taxon>Bacteria</taxon>
        <taxon>Bacillati</taxon>
        <taxon>Actinomycetota</taxon>
        <taxon>Actinomycetes</taxon>
        <taxon>Micrococcales</taxon>
        <taxon>Microbacteriaceae</taxon>
        <taxon>Microbacterium</taxon>
    </lineage>
</organism>
<keyword evidence="7 10" id="KW-0378">Hydrolase</keyword>
<evidence type="ECO:0000256" key="4">
    <source>
        <dbReference type="ARBA" id="ARBA00022490"/>
    </source>
</evidence>
<dbReference type="InterPro" id="IPR030048">
    <property type="entry name" value="SurE"/>
</dbReference>
<evidence type="ECO:0000313" key="10">
    <source>
        <dbReference type="EMBL" id="MBB4139557.1"/>
    </source>
</evidence>
<comment type="catalytic activity">
    <reaction evidence="1">
        <text>a ribonucleoside 5'-phosphate + H2O = a ribonucleoside + phosphate</text>
        <dbReference type="Rhea" id="RHEA:12484"/>
        <dbReference type="ChEBI" id="CHEBI:15377"/>
        <dbReference type="ChEBI" id="CHEBI:18254"/>
        <dbReference type="ChEBI" id="CHEBI:43474"/>
        <dbReference type="ChEBI" id="CHEBI:58043"/>
        <dbReference type="EC" id="3.1.3.5"/>
    </reaction>
</comment>
<dbReference type="SUPFAM" id="SSF64167">
    <property type="entry name" value="SurE-like"/>
    <property type="match status" value="1"/>
</dbReference>
<feature type="compositionally biased region" description="Low complexity" evidence="8">
    <location>
        <begin position="248"/>
        <end position="263"/>
    </location>
</feature>
<reference evidence="10 11" key="1">
    <citation type="submission" date="2020-08" db="EMBL/GenBank/DDBJ databases">
        <title>Sequencing the genomes of 1000 actinobacteria strains.</title>
        <authorList>
            <person name="Klenk H.-P."/>
        </authorList>
    </citation>
    <scope>NUCLEOTIDE SEQUENCE [LARGE SCALE GENOMIC DNA]</scope>
    <source>
        <strain evidence="10 11">DSM 19600</strain>
    </source>
</reference>
<keyword evidence="6" id="KW-0547">Nucleotide-binding</keyword>
<keyword evidence="11" id="KW-1185">Reference proteome</keyword>
<evidence type="ECO:0000256" key="1">
    <source>
        <dbReference type="ARBA" id="ARBA00000815"/>
    </source>
</evidence>
<dbReference type="GO" id="GO:0008253">
    <property type="term" value="F:5'-nucleotidase activity"/>
    <property type="evidence" value="ECO:0007669"/>
    <property type="project" value="UniProtKB-EC"/>
</dbReference>
<dbReference type="Proteomes" id="UP000549113">
    <property type="component" value="Unassembled WGS sequence"/>
</dbReference>
<comment type="similarity">
    <text evidence="2">Belongs to the SurE nucleotidase family.</text>
</comment>
<accession>A0AA40SNW0</accession>
<dbReference type="InterPro" id="IPR036523">
    <property type="entry name" value="SurE-like_sf"/>
</dbReference>
<sequence length="263" mass="26681">MTRVLVTNDDGIDAPGLHALARAAVAADHEVIVAAPARQSSGASASIVAAEEDGRIAVERRELTGLDGVPGFAVRGGPGLIALIAAHGAFGEPADVVLSGVNHGANVGRAILHSGTVGAALTGGLNGAWGIAISLDVGMHPEHFHWDAAAEVALSLLPFLVERPRGTVINVNVPNTPGSRGIREAGLAPFGIVQTTLSERGEHHLRLAVEDLPNVPEPGTDAAYLADGWVTVSGLDPVSHVPLGYPESPASTPPASTSPASTQ</sequence>
<dbReference type="RefSeq" id="WP_183499209.1">
    <property type="nucleotide sequence ID" value="NZ_BAABCO010000001.1"/>
</dbReference>
<evidence type="ECO:0000259" key="9">
    <source>
        <dbReference type="Pfam" id="PF01975"/>
    </source>
</evidence>
<evidence type="ECO:0000313" key="11">
    <source>
        <dbReference type="Proteomes" id="UP000549113"/>
    </source>
</evidence>
<proteinExistence type="inferred from homology"/>
<feature type="region of interest" description="Disordered" evidence="8">
    <location>
        <begin position="241"/>
        <end position="263"/>
    </location>
</feature>
<keyword evidence="5" id="KW-0479">Metal-binding</keyword>
<dbReference type="GO" id="GO:0008254">
    <property type="term" value="F:3'-nucleotidase activity"/>
    <property type="evidence" value="ECO:0007669"/>
    <property type="project" value="TreeGrafter"/>
</dbReference>
<dbReference type="Pfam" id="PF01975">
    <property type="entry name" value="SurE"/>
    <property type="match status" value="1"/>
</dbReference>
<dbReference type="EC" id="3.1.3.5" evidence="3"/>
<evidence type="ECO:0000256" key="5">
    <source>
        <dbReference type="ARBA" id="ARBA00022723"/>
    </source>
</evidence>
<evidence type="ECO:0000256" key="3">
    <source>
        <dbReference type="ARBA" id="ARBA00012643"/>
    </source>
</evidence>
<dbReference type="GO" id="GO:0046872">
    <property type="term" value="F:metal ion binding"/>
    <property type="evidence" value="ECO:0007669"/>
    <property type="project" value="UniProtKB-KW"/>
</dbReference>
<dbReference type="Gene3D" id="3.40.1210.10">
    <property type="entry name" value="Survival protein SurE-like phosphatase/nucleotidase"/>
    <property type="match status" value="1"/>
</dbReference>